<dbReference type="AlphaFoldDB" id="A0A0D7AWB4"/>
<evidence type="ECO:0008006" key="9">
    <source>
        <dbReference type="Google" id="ProtNLM"/>
    </source>
</evidence>
<dbReference type="GO" id="GO:0005634">
    <property type="term" value="C:nucleus"/>
    <property type="evidence" value="ECO:0007669"/>
    <property type="project" value="UniProtKB-SubCell"/>
</dbReference>
<dbReference type="CDD" id="cd12148">
    <property type="entry name" value="fungal_TF_MHR"/>
    <property type="match status" value="1"/>
</dbReference>
<name>A0A0D7AWB4_9AGAR</name>
<dbReference type="PANTHER" id="PTHR31001">
    <property type="entry name" value="UNCHARACTERIZED TRANSCRIPTIONAL REGULATORY PROTEIN"/>
    <property type="match status" value="1"/>
</dbReference>
<accession>A0A0D7AWB4</accession>
<dbReference type="OrthoDB" id="424974at2759"/>
<evidence type="ECO:0000256" key="1">
    <source>
        <dbReference type="ARBA" id="ARBA00004123"/>
    </source>
</evidence>
<dbReference type="EMBL" id="KN880913">
    <property type="protein sequence ID" value="KIY61576.1"/>
    <property type="molecule type" value="Genomic_DNA"/>
</dbReference>
<dbReference type="SMART" id="SM00906">
    <property type="entry name" value="Fungal_trans"/>
    <property type="match status" value="1"/>
</dbReference>
<dbReference type="CDD" id="cd00067">
    <property type="entry name" value="GAL4"/>
    <property type="match status" value="1"/>
</dbReference>
<feature type="compositionally biased region" description="Basic and acidic residues" evidence="4">
    <location>
        <begin position="17"/>
        <end position="36"/>
    </location>
</feature>
<dbReference type="Pfam" id="PF00172">
    <property type="entry name" value="Zn_clus"/>
    <property type="match status" value="1"/>
</dbReference>
<feature type="domain" description="4Fe-4S ferredoxin-type" evidence="6">
    <location>
        <begin position="51"/>
        <end position="83"/>
    </location>
</feature>
<dbReference type="PROSITE" id="PS00463">
    <property type="entry name" value="ZN2_CY6_FUNGAL_1"/>
    <property type="match status" value="1"/>
</dbReference>
<dbReference type="InterPro" id="IPR050613">
    <property type="entry name" value="Sec_Metabolite_Reg"/>
</dbReference>
<keyword evidence="3" id="KW-0539">Nucleus</keyword>
<reference evidence="7 8" key="1">
    <citation type="journal article" date="2015" name="Fungal Genet. Biol.">
        <title>Evolution of novel wood decay mechanisms in Agaricales revealed by the genome sequences of Fistulina hepatica and Cylindrobasidium torrendii.</title>
        <authorList>
            <person name="Floudas D."/>
            <person name="Held B.W."/>
            <person name="Riley R."/>
            <person name="Nagy L.G."/>
            <person name="Koehler G."/>
            <person name="Ransdell A.S."/>
            <person name="Younus H."/>
            <person name="Chow J."/>
            <person name="Chiniquy J."/>
            <person name="Lipzen A."/>
            <person name="Tritt A."/>
            <person name="Sun H."/>
            <person name="Haridas S."/>
            <person name="LaButti K."/>
            <person name="Ohm R.A."/>
            <person name="Kues U."/>
            <person name="Blanchette R.A."/>
            <person name="Grigoriev I.V."/>
            <person name="Minto R.E."/>
            <person name="Hibbett D.S."/>
        </authorList>
    </citation>
    <scope>NUCLEOTIDE SEQUENCE [LARGE SCALE GENOMIC DNA]</scope>
    <source>
        <strain evidence="7 8">FP15055 ss-10</strain>
    </source>
</reference>
<dbReference type="SUPFAM" id="SSF57701">
    <property type="entry name" value="Zn2/Cys6 DNA-binding domain"/>
    <property type="match status" value="1"/>
</dbReference>
<evidence type="ECO:0000313" key="8">
    <source>
        <dbReference type="Proteomes" id="UP000054007"/>
    </source>
</evidence>
<organism evidence="7 8">
    <name type="scientific">Cylindrobasidium torrendii FP15055 ss-10</name>
    <dbReference type="NCBI Taxonomy" id="1314674"/>
    <lineage>
        <taxon>Eukaryota</taxon>
        <taxon>Fungi</taxon>
        <taxon>Dikarya</taxon>
        <taxon>Basidiomycota</taxon>
        <taxon>Agaricomycotina</taxon>
        <taxon>Agaricomycetes</taxon>
        <taxon>Agaricomycetidae</taxon>
        <taxon>Agaricales</taxon>
        <taxon>Marasmiineae</taxon>
        <taxon>Physalacriaceae</taxon>
        <taxon>Cylindrobasidium</taxon>
    </lineage>
</organism>
<evidence type="ECO:0000259" key="6">
    <source>
        <dbReference type="PROSITE" id="PS51379"/>
    </source>
</evidence>
<keyword evidence="8" id="KW-1185">Reference proteome</keyword>
<sequence length="812" mass="90450">MPAEPRQRLSRRPSATLKREPEDLRLDSAHTRELEHKRSRGKVSCAECRRLKIKCDKQIPCQSCQRRGCASLCPNGSLATGQGTRFVLAATEHLHKRIGKLSDRVRLLEDALAALHSEHSSEPHPLLKDAADQLLVASAAEDTGAGAAPPDPTSQSLIESFGTLSIAEHGISHFFGPTGGSESLLISYSTSTSSVASPESMRDSSSPSTGTPPHDMYLFSRTFPFTPMGPFEEVVDMIKGHLPSWERAVTLCKLYVEHSTWLFHGLMEDQLMDELLPDIFNRAQSNDEATRPHDLSLLFVVFAIGELSEAEPNQARAEHFYQISRAAISLQPMLEKPSMSTIQALHIMSVYNAMSGSDLSTDTSMEMTWSLVSLAAHLSQTIGLHRDSERWNLPPKEVHRRRVLFWNLFLADAWQSLNTGRPPSFSLVYVDCRYPKYDNEQSPAVSFELWQFRFAAEVVSDMISRTLTAEAPTFTTIMELDRKIREFLPPDGFPEPKEGEELGTVLQRTVMEHIRETVLMFVHRSFFAQAIIEEPLNPLKSTYARSFLAEYRASTTILKSVTEQFERSPSTTGKFWNMWTYAFSAAVVFGTVVTRGPKSPLATSALSELDQACSLFSRGSSYSRRAKKALPILIKLNEKARQALQDVSTEDPMLGQHVSMWDSASPLAEDELTIFAGRTRFVSARKAMKEETDAGPYAPESMMGTLDGHAYATAGPSAPSAPSWQPQYEYDYQPPMTAPYGYHPQAYDPPPASVYPVTGLADMGQAFREVEMDPRWHSAQAGWAPPPGQERMMGELGPNMGQPGMGHYRHHQ</sequence>
<feature type="compositionally biased region" description="Low complexity" evidence="4">
    <location>
        <begin position="194"/>
        <end position="208"/>
    </location>
</feature>
<dbReference type="Gene3D" id="4.10.240.10">
    <property type="entry name" value="Zn(2)-C6 fungal-type DNA-binding domain"/>
    <property type="match status" value="1"/>
</dbReference>
<evidence type="ECO:0000313" key="7">
    <source>
        <dbReference type="EMBL" id="KIY61576.1"/>
    </source>
</evidence>
<dbReference type="InterPro" id="IPR007219">
    <property type="entry name" value="XnlR_reg_dom"/>
</dbReference>
<evidence type="ECO:0000256" key="2">
    <source>
        <dbReference type="ARBA" id="ARBA00022723"/>
    </source>
</evidence>
<dbReference type="GO" id="GO:0006351">
    <property type="term" value="P:DNA-templated transcription"/>
    <property type="evidence" value="ECO:0007669"/>
    <property type="project" value="InterPro"/>
</dbReference>
<dbReference type="GO" id="GO:0003677">
    <property type="term" value="F:DNA binding"/>
    <property type="evidence" value="ECO:0007669"/>
    <property type="project" value="InterPro"/>
</dbReference>
<dbReference type="InterPro" id="IPR017896">
    <property type="entry name" value="4Fe4S_Fe-S-bd"/>
</dbReference>
<keyword evidence="2" id="KW-0479">Metal-binding</keyword>
<feature type="region of interest" description="Disordered" evidence="4">
    <location>
        <begin position="1"/>
        <end position="36"/>
    </location>
</feature>
<gene>
    <name evidence="7" type="ORF">CYLTODRAFT_495190</name>
</gene>
<protein>
    <recommendedName>
        <fullName evidence="9">Zn(2)-C6 fungal-type domain-containing protein</fullName>
    </recommendedName>
</protein>
<feature type="domain" description="Zn(2)-C6 fungal-type" evidence="5">
    <location>
        <begin position="44"/>
        <end position="73"/>
    </location>
</feature>
<dbReference type="InterPro" id="IPR036864">
    <property type="entry name" value="Zn2-C6_fun-type_DNA-bd_sf"/>
</dbReference>
<evidence type="ECO:0000256" key="3">
    <source>
        <dbReference type="ARBA" id="ARBA00023242"/>
    </source>
</evidence>
<comment type="subcellular location">
    <subcellularLocation>
        <location evidence="1">Nucleus</location>
    </subcellularLocation>
</comment>
<dbReference type="GO" id="GO:0008270">
    <property type="term" value="F:zinc ion binding"/>
    <property type="evidence" value="ECO:0007669"/>
    <property type="project" value="InterPro"/>
</dbReference>
<dbReference type="PROSITE" id="PS50048">
    <property type="entry name" value="ZN2_CY6_FUNGAL_2"/>
    <property type="match status" value="1"/>
</dbReference>
<dbReference type="Pfam" id="PF04082">
    <property type="entry name" value="Fungal_trans"/>
    <property type="match status" value="1"/>
</dbReference>
<dbReference type="PROSITE" id="PS51379">
    <property type="entry name" value="4FE4S_FER_2"/>
    <property type="match status" value="1"/>
</dbReference>
<dbReference type="GO" id="GO:0000981">
    <property type="term" value="F:DNA-binding transcription factor activity, RNA polymerase II-specific"/>
    <property type="evidence" value="ECO:0007669"/>
    <property type="project" value="InterPro"/>
</dbReference>
<dbReference type="Proteomes" id="UP000054007">
    <property type="component" value="Unassembled WGS sequence"/>
</dbReference>
<evidence type="ECO:0000256" key="4">
    <source>
        <dbReference type="SAM" id="MobiDB-lite"/>
    </source>
</evidence>
<dbReference type="PANTHER" id="PTHR31001:SF56">
    <property type="entry name" value="ZN(2)-C6 FUNGAL-TYPE DOMAIN-CONTAINING PROTEIN"/>
    <property type="match status" value="1"/>
</dbReference>
<dbReference type="InterPro" id="IPR001138">
    <property type="entry name" value="Zn2Cys6_DnaBD"/>
</dbReference>
<dbReference type="SMART" id="SM00066">
    <property type="entry name" value="GAL4"/>
    <property type="match status" value="1"/>
</dbReference>
<feature type="region of interest" description="Disordered" evidence="4">
    <location>
        <begin position="194"/>
        <end position="213"/>
    </location>
</feature>
<proteinExistence type="predicted"/>
<evidence type="ECO:0000259" key="5">
    <source>
        <dbReference type="PROSITE" id="PS50048"/>
    </source>
</evidence>